<dbReference type="Pfam" id="PF03116">
    <property type="entry name" value="NQR2_RnfD_RnfE"/>
    <property type="match status" value="1"/>
</dbReference>
<comment type="similarity">
    <text evidence="10">Belongs to the NqrB/RnfD family.</text>
</comment>
<feature type="transmembrane region" description="Helical" evidence="10">
    <location>
        <begin position="230"/>
        <end position="247"/>
    </location>
</feature>
<comment type="cofactor">
    <cofactor evidence="10">
        <name>FMN</name>
        <dbReference type="ChEBI" id="CHEBI:58210"/>
    </cofactor>
</comment>
<evidence type="ECO:0000313" key="11">
    <source>
        <dbReference type="EMBL" id="EEO41132.1"/>
    </source>
</evidence>
<comment type="function">
    <text evidence="10">Part of a membrane-bound complex that couples electron transfer with translocation of ions across the membrane.</text>
</comment>
<evidence type="ECO:0000256" key="7">
    <source>
        <dbReference type="ARBA" id="ARBA00022982"/>
    </source>
</evidence>
<dbReference type="HAMAP" id="MF_00462">
    <property type="entry name" value="RsxD_RnfD"/>
    <property type="match status" value="1"/>
</dbReference>
<keyword evidence="7 10" id="KW-0249">Electron transport</keyword>
<protein>
    <recommendedName>
        <fullName evidence="10">Ion-translocating oxidoreductase complex subunit D</fullName>
        <ecNumber evidence="10">7.-.-.-</ecNumber>
    </recommendedName>
    <alternativeName>
        <fullName evidence="10">Rnf electron transport complex subunit D</fullName>
    </alternativeName>
</protein>
<feature type="transmembrane region" description="Helical" evidence="10">
    <location>
        <begin position="208"/>
        <end position="224"/>
    </location>
</feature>
<feature type="modified residue" description="FMN phosphoryl threonine" evidence="10">
    <location>
        <position position="151"/>
    </location>
</feature>
<dbReference type="GO" id="GO:0055085">
    <property type="term" value="P:transmembrane transport"/>
    <property type="evidence" value="ECO:0007669"/>
    <property type="project" value="InterPro"/>
</dbReference>
<keyword evidence="4 10" id="KW-0288">FMN</keyword>
<dbReference type="GO" id="GO:0005886">
    <property type="term" value="C:plasma membrane"/>
    <property type="evidence" value="ECO:0007669"/>
    <property type="project" value="UniProtKB-SubCell"/>
</dbReference>
<dbReference type="Proteomes" id="UP000004925">
    <property type="component" value="Unassembled WGS sequence"/>
</dbReference>
<gene>
    <name evidence="10" type="primary">rnfD</name>
    <name evidence="11" type="ORF">FSCG_01845</name>
</gene>
<feature type="transmembrane region" description="Helical" evidence="10">
    <location>
        <begin position="283"/>
        <end position="301"/>
    </location>
</feature>
<sequence length="314" mass="33476">MSTILKTGPAPHIRTAETVESVMYSVVIALIPAFAMAVYTFGVRALILTAVSILTCILTEYLCQKALKRDIEAFDGSAILTGILFSFVVPVIMPLQYVVVGNIVAIALGKMVYGGLGHNIFNPALIGRAFVQASWPVAITTFAYDGKAGATVLDAMKRGIPLSDALIENSNQYIDAFLGQMGGCLGETSSLALLIGGAYLIYKKHIDWKVPAVMIGTVFVLTWAMGADPLMQIFSGGLFLGAFFMATDMVTSPTTSKGRVVFALGLGILISLIRMKGGYPEGTAYAILIMNGVVPLIDRYIRPKKFGGVSKNGK</sequence>
<dbReference type="EC" id="7.-.-.-" evidence="10"/>
<dbReference type="eggNOG" id="COG4658">
    <property type="taxonomic scope" value="Bacteria"/>
</dbReference>
<keyword evidence="10" id="KW-1003">Cell membrane</keyword>
<dbReference type="GeneID" id="79799249"/>
<dbReference type="EMBL" id="ACDE02000022">
    <property type="protein sequence ID" value="EEO41132.1"/>
    <property type="molecule type" value="Genomic_DNA"/>
</dbReference>
<feature type="transmembrane region" description="Helical" evidence="10">
    <location>
        <begin position="177"/>
        <end position="201"/>
    </location>
</feature>
<keyword evidence="9 10" id="KW-0472">Membrane</keyword>
<dbReference type="PANTHER" id="PTHR30578">
    <property type="entry name" value="ELECTRON TRANSPORT COMPLEX PROTEIN RNFD"/>
    <property type="match status" value="1"/>
</dbReference>
<keyword evidence="6 10" id="KW-1278">Translocase</keyword>
<feature type="transmembrane region" description="Helical" evidence="10">
    <location>
        <begin position="83"/>
        <end position="108"/>
    </location>
</feature>
<accession>A0A0M1VWR5</accession>
<keyword evidence="5 10" id="KW-0812">Transmembrane</keyword>
<dbReference type="InterPro" id="IPR011303">
    <property type="entry name" value="RnfD_bac"/>
</dbReference>
<evidence type="ECO:0000256" key="5">
    <source>
        <dbReference type="ARBA" id="ARBA00022692"/>
    </source>
</evidence>
<comment type="subunit">
    <text evidence="10">The complex is composed of six subunits: RnfA, RnfB, RnfC, RnfD, RnfE and RnfG.</text>
</comment>
<evidence type="ECO:0000256" key="2">
    <source>
        <dbReference type="ARBA" id="ARBA00022553"/>
    </source>
</evidence>
<dbReference type="RefSeq" id="WP_005888863.1">
    <property type="nucleotide sequence ID" value="NZ_KQ235738.1"/>
</dbReference>
<evidence type="ECO:0000256" key="4">
    <source>
        <dbReference type="ARBA" id="ARBA00022643"/>
    </source>
</evidence>
<comment type="caution">
    <text evidence="11">The sequence shown here is derived from an EMBL/GenBank/DDBJ whole genome shotgun (WGS) entry which is preliminary data.</text>
</comment>
<comment type="subcellular location">
    <subcellularLocation>
        <location evidence="10">Cell membrane</location>
        <topology evidence="10">Multi-pass membrane protein</topology>
    </subcellularLocation>
</comment>
<evidence type="ECO:0000256" key="10">
    <source>
        <dbReference type="HAMAP-Rule" id="MF_00462"/>
    </source>
</evidence>
<dbReference type="AlphaFoldDB" id="A0A0M1VWR5"/>
<keyword evidence="1 10" id="KW-0813">Transport</keyword>
<organism evidence="11 12">
    <name type="scientific">Fusobacterium vincentii 4_1_13</name>
    <dbReference type="NCBI Taxonomy" id="469606"/>
    <lineage>
        <taxon>Bacteria</taxon>
        <taxon>Fusobacteriati</taxon>
        <taxon>Fusobacteriota</taxon>
        <taxon>Fusobacteriia</taxon>
        <taxon>Fusobacteriales</taxon>
        <taxon>Fusobacteriaceae</taxon>
        <taxon>Fusobacterium</taxon>
    </lineage>
</organism>
<evidence type="ECO:0000313" key="12">
    <source>
        <dbReference type="Proteomes" id="UP000004925"/>
    </source>
</evidence>
<evidence type="ECO:0000256" key="9">
    <source>
        <dbReference type="ARBA" id="ARBA00023136"/>
    </source>
</evidence>
<dbReference type="PANTHER" id="PTHR30578:SF0">
    <property type="entry name" value="ION-TRANSLOCATING OXIDOREDUCTASE COMPLEX SUBUNIT D"/>
    <property type="match status" value="1"/>
</dbReference>
<proteinExistence type="inferred from homology"/>
<feature type="transmembrane region" description="Helical" evidence="10">
    <location>
        <begin position="259"/>
        <end position="277"/>
    </location>
</feature>
<dbReference type="InterPro" id="IPR004338">
    <property type="entry name" value="NqrB/RnfD"/>
</dbReference>
<evidence type="ECO:0000256" key="1">
    <source>
        <dbReference type="ARBA" id="ARBA00022448"/>
    </source>
</evidence>
<dbReference type="NCBIfam" id="TIGR01946">
    <property type="entry name" value="rnfD"/>
    <property type="match status" value="1"/>
</dbReference>
<evidence type="ECO:0000256" key="3">
    <source>
        <dbReference type="ARBA" id="ARBA00022630"/>
    </source>
</evidence>
<dbReference type="GO" id="GO:0022900">
    <property type="term" value="P:electron transport chain"/>
    <property type="evidence" value="ECO:0007669"/>
    <property type="project" value="UniProtKB-UniRule"/>
</dbReference>
<feature type="transmembrane region" description="Helical" evidence="10">
    <location>
        <begin position="45"/>
        <end position="63"/>
    </location>
</feature>
<feature type="transmembrane region" description="Helical" evidence="10">
    <location>
        <begin position="21"/>
        <end position="39"/>
    </location>
</feature>
<evidence type="ECO:0000256" key="6">
    <source>
        <dbReference type="ARBA" id="ARBA00022967"/>
    </source>
</evidence>
<dbReference type="HOGENOM" id="CLU_042020_1_0_0"/>
<keyword evidence="3 10" id="KW-0285">Flavoprotein</keyword>
<name>A0A0M1VWR5_FUSVC</name>
<evidence type="ECO:0000256" key="8">
    <source>
        <dbReference type="ARBA" id="ARBA00022989"/>
    </source>
</evidence>
<reference evidence="11 12" key="1">
    <citation type="submission" date="2011-10" db="EMBL/GenBank/DDBJ databases">
        <title>The Genome Sequence of Fusobacterium sp. 4_1_13.</title>
        <authorList>
            <consortium name="The Broad Institute Genome Sequencing Platform"/>
            <person name="Earl A."/>
            <person name="Ward D."/>
            <person name="Feldgarden M."/>
            <person name="Gevers D."/>
            <person name="Strauss J."/>
            <person name="Ambrose C."/>
            <person name="Allen-Vercoe E."/>
            <person name="Young S.K."/>
            <person name="Zeng Q."/>
            <person name="Gargeya S."/>
            <person name="Fitzgerald M."/>
            <person name="Haas B."/>
            <person name="Abouelleil A."/>
            <person name="Alvarado L."/>
            <person name="Arachchi H.M."/>
            <person name="Berlin A."/>
            <person name="Brown A."/>
            <person name="Chapman S.B."/>
            <person name="Chen Z."/>
            <person name="Dunbar C."/>
            <person name="Freedman E."/>
            <person name="Gearin G."/>
            <person name="Goldberg J."/>
            <person name="Griggs A."/>
            <person name="Gujja S."/>
            <person name="Heiman D."/>
            <person name="Howarth C."/>
            <person name="Larson L."/>
            <person name="Lui A."/>
            <person name="MacDonald P.J."/>
            <person name="Montmayeur A."/>
            <person name="Murphy C."/>
            <person name="Neiman D."/>
            <person name="Pearson M."/>
            <person name="Priest M."/>
            <person name="Roberts A."/>
            <person name="Saif S."/>
            <person name="Shea T."/>
            <person name="Shenoy N."/>
            <person name="Sisk P."/>
            <person name="Stolte C."/>
            <person name="Sykes S."/>
            <person name="Wortman J."/>
            <person name="Nusbaum C."/>
            <person name="Birren B."/>
        </authorList>
    </citation>
    <scope>NUCLEOTIDE SEQUENCE [LARGE SCALE GENOMIC DNA]</scope>
    <source>
        <strain evidence="11 12">4_1_13</strain>
    </source>
</reference>
<keyword evidence="8 10" id="KW-1133">Transmembrane helix</keyword>
<keyword evidence="2 10" id="KW-0597">Phosphoprotein</keyword>